<sequence>MYTESLRALATRGFFVMEAATIRVVTNPITYRLRKRSAIDSSASTASGIVKTKITVSKNMRISFLSGWVGLSF</sequence>
<evidence type="ECO:0000313" key="1">
    <source>
        <dbReference type="EMBL" id="MBA8881670.1"/>
    </source>
</evidence>
<proteinExistence type="predicted"/>
<gene>
    <name evidence="1" type="ORF">FHW16_005415</name>
</gene>
<dbReference type="EMBL" id="JACGXN010000016">
    <property type="protein sequence ID" value="MBA8881670.1"/>
    <property type="molecule type" value="Genomic_DNA"/>
</dbReference>
<evidence type="ECO:0000313" key="2">
    <source>
        <dbReference type="Proteomes" id="UP000549052"/>
    </source>
</evidence>
<keyword evidence="2" id="KW-1185">Reference proteome</keyword>
<dbReference type="Proteomes" id="UP000549052">
    <property type="component" value="Unassembled WGS sequence"/>
</dbReference>
<protein>
    <submittedName>
        <fullName evidence="1">Uncharacterized protein</fullName>
    </submittedName>
</protein>
<name>A0A839EYX1_9HYPH</name>
<reference evidence="1 2" key="1">
    <citation type="submission" date="2020-07" db="EMBL/GenBank/DDBJ databases">
        <title>Genomic Encyclopedia of Type Strains, Phase IV (KMG-V): Genome sequencing to study the core and pangenomes of soil and plant-associated prokaryotes.</title>
        <authorList>
            <person name="Whitman W."/>
        </authorList>
    </citation>
    <scope>NUCLEOTIDE SEQUENCE [LARGE SCALE GENOMIC DNA]</scope>
    <source>
        <strain evidence="1 2">AN3</strain>
    </source>
</reference>
<comment type="caution">
    <text evidence="1">The sequence shown here is derived from an EMBL/GenBank/DDBJ whole genome shotgun (WGS) entry which is preliminary data.</text>
</comment>
<dbReference type="AlphaFoldDB" id="A0A839EYX1"/>
<organism evidence="1 2">
    <name type="scientific">Phyllobacterium myrsinacearum</name>
    <dbReference type="NCBI Taxonomy" id="28101"/>
    <lineage>
        <taxon>Bacteria</taxon>
        <taxon>Pseudomonadati</taxon>
        <taxon>Pseudomonadota</taxon>
        <taxon>Alphaproteobacteria</taxon>
        <taxon>Hyphomicrobiales</taxon>
        <taxon>Phyllobacteriaceae</taxon>
        <taxon>Phyllobacterium</taxon>
    </lineage>
</organism>
<accession>A0A839EYX1</accession>